<dbReference type="GO" id="GO:0005886">
    <property type="term" value="C:plasma membrane"/>
    <property type="evidence" value="ECO:0007669"/>
    <property type="project" value="TreeGrafter"/>
</dbReference>
<dbReference type="InterPro" id="IPR034804">
    <property type="entry name" value="SQR/QFR_C/D"/>
</dbReference>
<evidence type="ECO:0000256" key="12">
    <source>
        <dbReference type="PIRSR" id="PIRSR000178-1"/>
    </source>
</evidence>
<name>A0A1M4Y6H8_9GAMM</name>
<dbReference type="NCBIfam" id="TIGR02970">
    <property type="entry name" value="succ_dehyd_cytB"/>
    <property type="match status" value="1"/>
</dbReference>
<organism evidence="14 15">
    <name type="scientific">Modicisalibacter ilicicola DSM 19980</name>
    <dbReference type="NCBI Taxonomy" id="1121942"/>
    <lineage>
        <taxon>Bacteria</taxon>
        <taxon>Pseudomonadati</taxon>
        <taxon>Pseudomonadota</taxon>
        <taxon>Gammaproteobacteria</taxon>
        <taxon>Oceanospirillales</taxon>
        <taxon>Halomonadaceae</taxon>
        <taxon>Modicisalibacter</taxon>
    </lineage>
</organism>
<dbReference type="PANTHER" id="PTHR10978">
    <property type="entry name" value="SUCCINATE DEHYDROGENASE CYTOCHROME B560 SUBUNIT"/>
    <property type="match status" value="1"/>
</dbReference>
<dbReference type="RefSeq" id="WP_072821525.1">
    <property type="nucleotide sequence ID" value="NZ_FQUJ01000006.1"/>
</dbReference>
<accession>A0A1M4Y6H8</accession>
<dbReference type="Proteomes" id="UP000184346">
    <property type="component" value="Unassembled WGS sequence"/>
</dbReference>
<evidence type="ECO:0000256" key="13">
    <source>
        <dbReference type="SAM" id="Phobius"/>
    </source>
</evidence>
<feature type="transmembrane region" description="Helical" evidence="13">
    <location>
        <begin position="64"/>
        <end position="84"/>
    </location>
</feature>
<sequence>MNSKRPVNLDLSTIKFPLPALVSITHRITGVILFVGLIFAFWALDVSLSSPLGFETVREALETGFLAKLIAWGLLSALSFHFVAGLRHLLMHFDIGIELEGGTQTAKITFVTSAVLVILAGVWVW</sequence>
<evidence type="ECO:0000256" key="3">
    <source>
        <dbReference type="ARBA" id="ARBA00007244"/>
    </source>
</evidence>
<dbReference type="STRING" id="1121942.SAMN02745148_01596"/>
<keyword evidence="6 13" id="KW-0812">Transmembrane</keyword>
<dbReference type="OrthoDB" id="9799441at2"/>
<proteinExistence type="inferred from homology"/>
<reference evidence="14 15" key="1">
    <citation type="submission" date="2016-11" db="EMBL/GenBank/DDBJ databases">
        <authorList>
            <person name="Jaros S."/>
            <person name="Januszkiewicz K."/>
            <person name="Wedrychowicz H."/>
        </authorList>
    </citation>
    <scope>NUCLEOTIDE SEQUENCE [LARGE SCALE GENOMIC DNA]</scope>
    <source>
        <strain evidence="14 15">DSM 19980</strain>
    </source>
</reference>
<dbReference type="InterPro" id="IPR018495">
    <property type="entry name" value="Succ_DH_cyt_bsu_CS"/>
</dbReference>
<keyword evidence="7 12" id="KW-0479">Metal-binding</keyword>
<evidence type="ECO:0000313" key="14">
    <source>
        <dbReference type="EMBL" id="SHF01062.1"/>
    </source>
</evidence>
<keyword evidence="5 12" id="KW-0349">Heme</keyword>
<gene>
    <name evidence="14" type="ORF">SAMN02745148_01596</name>
</gene>
<dbReference type="InterPro" id="IPR000701">
    <property type="entry name" value="SuccDH_FuR_B_TM-su"/>
</dbReference>
<dbReference type="SUPFAM" id="SSF81343">
    <property type="entry name" value="Fumarate reductase respiratory complex transmembrane subunits"/>
    <property type="match status" value="1"/>
</dbReference>
<protein>
    <recommendedName>
        <fullName evidence="4">Succinate dehydrogenase cytochrome b556 subunit</fullName>
    </recommendedName>
</protein>
<evidence type="ECO:0000256" key="8">
    <source>
        <dbReference type="ARBA" id="ARBA00022989"/>
    </source>
</evidence>
<evidence type="ECO:0000313" key="15">
    <source>
        <dbReference type="Proteomes" id="UP000184346"/>
    </source>
</evidence>
<evidence type="ECO:0000256" key="2">
    <source>
        <dbReference type="ARBA" id="ARBA00004141"/>
    </source>
</evidence>
<dbReference type="CDD" id="cd03499">
    <property type="entry name" value="SQR_TypeC_SdhC"/>
    <property type="match status" value="1"/>
</dbReference>
<dbReference type="Gene3D" id="1.20.1300.10">
    <property type="entry name" value="Fumarate reductase/succinate dehydrogenase, transmembrane subunit"/>
    <property type="match status" value="1"/>
</dbReference>
<dbReference type="GO" id="GO:0006099">
    <property type="term" value="P:tricarboxylic acid cycle"/>
    <property type="evidence" value="ECO:0007669"/>
    <property type="project" value="InterPro"/>
</dbReference>
<evidence type="ECO:0000256" key="1">
    <source>
        <dbReference type="ARBA" id="ARBA00004050"/>
    </source>
</evidence>
<comment type="subcellular location">
    <subcellularLocation>
        <location evidence="2">Membrane</location>
        <topology evidence="2">Multi-pass membrane protein</topology>
    </subcellularLocation>
</comment>
<evidence type="ECO:0000256" key="9">
    <source>
        <dbReference type="ARBA" id="ARBA00023004"/>
    </source>
</evidence>
<keyword evidence="8 13" id="KW-1133">Transmembrane helix</keyword>
<dbReference type="PANTHER" id="PTHR10978:SF5">
    <property type="entry name" value="SUCCINATE DEHYDROGENASE CYTOCHROME B560 SUBUNIT, MITOCHONDRIAL"/>
    <property type="match status" value="1"/>
</dbReference>
<evidence type="ECO:0000256" key="10">
    <source>
        <dbReference type="ARBA" id="ARBA00023136"/>
    </source>
</evidence>
<feature type="transmembrane region" description="Helical" evidence="13">
    <location>
        <begin position="21"/>
        <end position="44"/>
    </location>
</feature>
<dbReference type="GO" id="GO:0046872">
    <property type="term" value="F:metal ion binding"/>
    <property type="evidence" value="ECO:0007669"/>
    <property type="project" value="UniProtKB-KW"/>
</dbReference>
<comment type="cofactor">
    <cofactor evidence="12">
        <name>heme</name>
        <dbReference type="ChEBI" id="CHEBI:30413"/>
    </cofactor>
    <text evidence="12">The heme is bound between the two transmembrane subunits.</text>
</comment>
<evidence type="ECO:0000256" key="7">
    <source>
        <dbReference type="ARBA" id="ARBA00022723"/>
    </source>
</evidence>
<feature type="transmembrane region" description="Helical" evidence="13">
    <location>
        <begin position="105"/>
        <end position="124"/>
    </location>
</feature>
<comment type="subunit">
    <text evidence="11">Part of an enzyme complex containing four subunits: a flavoprotein, an iron-sulfur protein, plus two membrane-anchoring proteins, SdhC and SdhD. The complex can form homotrimers.</text>
</comment>
<keyword evidence="10 13" id="KW-0472">Membrane</keyword>
<dbReference type="AlphaFoldDB" id="A0A1M4Y6H8"/>
<dbReference type="PROSITE" id="PS01000">
    <property type="entry name" value="SDH_CYT_1"/>
    <property type="match status" value="1"/>
</dbReference>
<evidence type="ECO:0000256" key="5">
    <source>
        <dbReference type="ARBA" id="ARBA00022617"/>
    </source>
</evidence>
<evidence type="ECO:0000256" key="4">
    <source>
        <dbReference type="ARBA" id="ARBA00020076"/>
    </source>
</evidence>
<comment type="similarity">
    <text evidence="3">Belongs to the cytochrome b560 family.</text>
</comment>
<keyword evidence="9 12" id="KW-0408">Iron</keyword>
<evidence type="ECO:0000256" key="6">
    <source>
        <dbReference type="ARBA" id="ARBA00022692"/>
    </source>
</evidence>
<evidence type="ECO:0000256" key="11">
    <source>
        <dbReference type="ARBA" id="ARBA00025912"/>
    </source>
</evidence>
<dbReference type="EMBL" id="FQUJ01000006">
    <property type="protein sequence ID" value="SHF01062.1"/>
    <property type="molecule type" value="Genomic_DNA"/>
</dbReference>
<dbReference type="InterPro" id="IPR014314">
    <property type="entry name" value="Succ_DH_cytb556"/>
</dbReference>
<dbReference type="PIRSF" id="PIRSF000178">
    <property type="entry name" value="SDH_cyt_b560"/>
    <property type="match status" value="1"/>
</dbReference>
<feature type="binding site" description="axial binding residue" evidence="12">
    <location>
        <position position="81"/>
    </location>
    <ligand>
        <name>heme</name>
        <dbReference type="ChEBI" id="CHEBI:30413"/>
        <note>ligand shared with second transmembrane subunit</note>
    </ligand>
    <ligandPart>
        <name>Fe</name>
        <dbReference type="ChEBI" id="CHEBI:18248"/>
    </ligandPart>
</feature>
<dbReference type="GO" id="GO:0009055">
    <property type="term" value="F:electron transfer activity"/>
    <property type="evidence" value="ECO:0007669"/>
    <property type="project" value="InterPro"/>
</dbReference>
<comment type="function">
    <text evidence="1">Membrane-anchoring subunit of succinate dehydrogenase (SDH).</text>
</comment>
<keyword evidence="15" id="KW-1185">Reference proteome</keyword>
<dbReference type="Pfam" id="PF01127">
    <property type="entry name" value="Sdh_cyt"/>
    <property type="match status" value="1"/>
</dbReference>